<evidence type="ECO:0000313" key="3">
    <source>
        <dbReference type="EMBL" id="CAB5046746.1"/>
    </source>
</evidence>
<protein>
    <submittedName>
        <fullName evidence="3">Unannotated protein</fullName>
    </submittedName>
</protein>
<dbReference type="EMBL" id="CAFBQF010000015">
    <property type="protein sequence ID" value="CAB5046746.1"/>
    <property type="molecule type" value="Genomic_DNA"/>
</dbReference>
<accession>A0A6J7T0M8</accession>
<feature type="coiled-coil region" evidence="1">
    <location>
        <begin position="318"/>
        <end position="345"/>
    </location>
</feature>
<name>A0A6J7T0M8_9ZZZZ</name>
<feature type="compositionally biased region" description="Low complexity" evidence="2">
    <location>
        <begin position="457"/>
        <end position="484"/>
    </location>
</feature>
<feature type="compositionally biased region" description="Acidic residues" evidence="2">
    <location>
        <begin position="396"/>
        <end position="414"/>
    </location>
</feature>
<sequence>MVMKDGMPGFMDQAGNFKPMQGGMQQGGMQQGGMQQGRGQQGGMQQGGQQGGMQQGGMQQGGMQQGQGGMQQGGQQGGWQQGGMQQGQGGMQQGGQQGGWQQGGMQQGQGGMQMPPGMVMKDGMPGFMDQAGNFKPMQGGMQQGGMQQGGMQQGGMQQGGMQQGQGNMGMGGAMGMMGNLAPKAGMEHLSATDLLTVPTAQILRLPDGQKISIPFPPTPPDAPLEIDAGEIRASALMEYSEDILGVLSRLSTGRSAAKALQSFAKAQHLDKNFLKQWEKDPEKFEQFLEDHANDPGLGKIITLIQKDREGGEIFKEIAADIDESLKEYNDEVTQYETEYAQYQQDFEDHMALMQSEILPQISASGLISSDQMDDLISNLEDQGGAIDFSQVAPDALVEDGSEDSDQGDMGDDGNSDGSNNDSWGSGSDSDVAADEGSGDSNSNDFMATFMANLETEGAAGDASEPAAPEADLPADPAADSTNNS</sequence>
<feature type="compositionally biased region" description="Gly residues" evidence="2">
    <location>
        <begin position="24"/>
        <end position="111"/>
    </location>
</feature>
<evidence type="ECO:0000256" key="2">
    <source>
        <dbReference type="SAM" id="MobiDB-lite"/>
    </source>
</evidence>
<gene>
    <name evidence="3" type="ORF">UFOPK4295_00429</name>
</gene>
<organism evidence="3">
    <name type="scientific">freshwater metagenome</name>
    <dbReference type="NCBI Taxonomy" id="449393"/>
    <lineage>
        <taxon>unclassified sequences</taxon>
        <taxon>metagenomes</taxon>
        <taxon>ecological metagenomes</taxon>
    </lineage>
</organism>
<keyword evidence="1" id="KW-0175">Coiled coil</keyword>
<feature type="region of interest" description="Disordered" evidence="2">
    <location>
        <begin position="140"/>
        <end position="163"/>
    </location>
</feature>
<reference evidence="3" key="1">
    <citation type="submission" date="2020-05" db="EMBL/GenBank/DDBJ databases">
        <authorList>
            <person name="Chiriac C."/>
            <person name="Salcher M."/>
            <person name="Ghai R."/>
            <person name="Kavagutti S V."/>
        </authorList>
    </citation>
    <scope>NUCLEOTIDE SEQUENCE</scope>
</reference>
<feature type="compositionally biased region" description="Gly residues" evidence="2">
    <location>
        <begin position="141"/>
        <end position="163"/>
    </location>
</feature>
<feature type="region of interest" description="Disordered" evidence="2">
    <location>
        <begin position="19"/>
        <end position="114"/>
    </location>
</feature>
<dbReference type="AlphaFoldDB" id="A0A6J7T0M8"/>
<feature type="compositionally biased region" description="Low complexity" evidence="2">
    <location>
        <begin position="415"/>
        <end position="430"/>
    </location>
</feature>
<feature type="region of interest" description="Disordered" evidence="2">
    <location>
        <begin position="386"/>
        <end position="484"/>
    </location>
</feature>
<proteinExistence type="predicted"/>
<evidence type="ECO:0000256" key="1">
    <source>
        <dbReference type="SAM" id="Coils"/>
    </source>
</evidence>